<dbReference type="InterPro" id="IPR012340">
    <property type="entry name" value="NA-bd_OB-fold"/>
</dbReference>
<keyword evidence="3 7" id="KW-0227">DNA damage</keyword>
<dbReference type="Gene3D" id="1.20.1440.120">
    <property type="entry name" value="Recombination protein O, C-terminal domain"/>
    <property type="match status" value="1"/>
</dbReference>
<name>A0A1F5EBU5_9BACT</name>
<dbReference type="PANTHER" id="PTHR33991">
    <property type="entry name" value="DNA REPAIR PROTEIN RECO"/>
    <property type="match status" value="1"/>
</dbReference>
<reference evidence="9 10" key="1">
    <citation type="journal article" date="2016" name="Nat. Commun.">
        <title>Thousands of microbial genomes shed light on interconnected biogeochemical processes in an aquifer system.</title>
        <authorList>
            <person name="Anantharaman K."/>
            <person name="Brown C.T."/>
            <person name="Hug L.A."/>
            <person name="Sharon I."/>
            <person name="Castelle C.J."/>
            <person name="Probst A.J."/>
            <person name="Thomas B.C."/>
            <person name="Singh A."/>
            <person name="Wilkins M.J."/>
            <person name="Karaoz U."/>
            <person name="Brodie E.L."/>
            <person name="Williams K.H."/>
            <person name="Hubbard S.S."/>
            <person name="Banfield J.F."/>
        </authorList>
    </citation>
    <scope>NUCLEOTIDE SEQUENCE [LARGE SCALE GENOMIC DNA]</scope>
</reference>
<gene>
    <name evidence="7" type="primary">recO</name>
    <name evidence="9" type="ORF">A3A71_01645</name>
</gene>
<proteinExistence type="inferred from homology"/>
<keyword evidence="5 7" id="KW-0234">DNA repair</keyword>
<dbReference type="GO" id="GO:0006302">
    <property type="term" value="P:double-strand break repair"/>
    <property type="evidence" value="ECO:0007669"/>
    <property type="project" value="TreeGrafter"/>
</dbReference>
<evidence type="ECO:0000313" key="10">
    <source>
        <dbReference type="Proteomes" id="UP000177481"/>
    </source>
</evidence>
<dbReference type="AlphaFoldDB" id="A0A1F5EBU5"/>
<comment type="similarity">
    <text evidence="1 7">Belongs to the RecO family.</text>
</comment>
<dbReference type="InterPro" id="IPR003717">
    <property type="entry name" value="RecO"/>
</dbReference>
<dbReference type="InterPro" id="IPR037278">
    <property type="entry name" value="ARFGAP/RecO"/>
</dbReference>
<evidence type="ECO:0000256" key="1">
    <source>
        <dbReference type="ARBA" id="ARBA00007452"/>
    </source>
</evidence>
<comment type="function">
    <text evidence="7">Involved in DNA repair and RecF pathway recombination.</text>
</comment>
<dbReference type="SUPFAM" id="SSF50249">
    <property type="entry name" value="Nucleic acid-binding proteins"/>
    <property type="match status" value="1"/>
</dbReference>
<evidence type="ECO:0000256" key="5">
    <source>
        <dbReference type="ARBA" id="ARBA00023204"/>
    </source>
</evidence>
<sequence length="243" mass="27294">MQKTLALVLKKQNLGETDRIITVLSPTLGKKRIVAKAVRRPLSKLAGHLDTLMLTQIILTDQDVLPRVTSAVLAEGFETIRGSLKLATKAFAITKLVERLVLEDVPNRQIFAVSVEALSRLNSEEKWSAIWLKYLSQLTDNLGVGLSNWRCLRCNEPVVDDASFVVSERRLVCGKCNEEFAGPTIPMATNSIKLLSIVRTKPFSMLRRVNLPTLNALQVEEILLREITDWMNRPWSEYGAIAR</sequence>
<dbReference type="EMBL" id="MEZX01000002">
    <property type="protein sequence ID" value="OGD64736.1"/>
    <property type="molecule type" value="Genomic_DNA"/>
</dbReference>
<keyword evidence="4 7" id="KW-0233">DNA recombination</keyword>
<dbReference type="Pfam" id="PF02565">
    <property type="entry name" value="RecO_C"/>
    <property type="match status" value="1"/>
</dbReference>
<evidence type="ECO:0000256" key="7">
    <source>
        <dbReference type="HAMAP-Rule" id="MF_00201"/>
    </source>
</evidence>
<evidence type="ECO:0000256" key="4">
    <source>
        <dbReference type="ARBA" id="ARBA00023172"/>
    </source>
</evidence>
<dbReference type="InterPro" id="IPR022572">
    <property type="entry name" value="DNA_rep/recomb_RecO_N"/>
</dbReference>
<evidence type="ECO:0000256" key="3">
    <source>
        <dbReference type="ARBA" id="ARBA00022763"/>
    </source>
</evidence>
<dbReference type="PANTHER" id="PTHR33991:SF1">
    <property type="entry name" value="DNA REPAIR PROTEIN RECO"/>
    <property type="match status" value="1"/>
</dbReference>
<dbReference type="SUPFAM" id="SSF57863">
    <property type="entry name" value="ArfGap/RecO-like zinc finger"/>
    <property type="match status" value="1"/>
</dbReference>
<evidence type="ECO:0000256" key="6">
    <source>
        <dbReference type="ARBA" id="ARBA00033409"/>
    </source>
</evidence>
<evidence type="ECO:0000259" key="8">
    <source>
        <dbReference type="Pfam" id="PF11967"/>
    </source>
</evidence>
<dbReference type="STRING" id="1797471.A3A71_01645"/>
<dbReference type="InterPro" id="IPR042242">
    <property type="entry name" value="RecO_C"/>
</dbReference>
<dbReference type="Gene3D" id="2.40.50.140">
    <property type="entry name" value="Nucleic acid-binding proteins"/>
    <property type="match status" value="1"/>
</dbReference>
<comment type="caution">
    <text evidence="9">The sequence shown here is derived from an EMBL/GenBank/DDBJ whole genome shotgun (WGS) entry which is preliminary data.</text>
</comment>
<dbReference type="GO" id="GO:0006310">
    <property type="term" value="P:DNA recombination"/>
    <property type="evidence" value="ECO:0007669"/>
    <property type="project" value="UniProtKB-UniRule"/>
</dbReference>
<dbReference type="NCBIfam" id="TIGR00613">
    <property type="entry name" value="reco"/>
    <property type="match status" value="1"/>
</dbReference>
<dbReference type="Pfam" id="PF11967">
    <property type="entry name" value="RecO_N"/>
    <property type="match status" value="1"/>
</dbReference>
<evidence type="ECO:0000313" key="9">
    <source>
        <dbReference type="EMBL" id="OGD64736.1"/>
    </source>
</evidence>
<dbReference type="HAMAP" id="MF_00201">
    <property type="entry name" value="RecO"/>
    <property type="match status" value="1"/>
</dbReference>
<accession>A0A1F5EBU5</accession>
<dbReference type="GO" id="GO:0043590">
    <property type="term" value="C:bacterial nucleoid"/>
    <property type="evidence" value="ECO:0007669"/>
    <property type="project" value="TreeGrafter"/>
</dbReference>
<dbReference type="Proteomes" id="UP000177481">
    <property type="component" value="Unassembled WGS sequence"/>
</dbReference>
<feature type="domain" description="DNA replication/recombination mediator RecO N-terminal" evidence="8">
    <location>
        <begin position="3"/>
        <end position="77"/>
    </location>
</feature>
<evidence type="ECO:0000256" key="2">
    <source>
        <dbReference type="ARBA" id="ARBA00021310"/>
    </source>
</evidence>
<organism evidence="9 10">
    <name type="scientific">Candidatus Berkelbacteria bacterium RIFCSPLOWO2_01_FULL_50_28</name>
    <dbReference type="NCBI Taxonomy" id="1797471"/>
    <lineage>
        <taxon>Bacteria</taxon>
        <taxon>Candidatus Berkelbacteria</taxon>
    </lineage>
</organism>
<protein>
    <recommendedName>
        <fullName evidence="2 7">DNA repair protein RecO</fullName>
    </recommendedName>
    <alternativeName>
        <fullName evidence="6 7">Recombination protein O</fullName>
    </alternativeName>
</protein>